<dbReference type="PANTHER" id="PTHR33254">
    <property type="entry name" value="4-HYDROXY-4-METHYL-2-OXOGLUTARATE ALDOLASE 3-RELATED"/>
    <property type="match status" value="1"/>
</dbReference>
<dbReference type="RefSeq" id="WP_015051451.1">
    <property type="nucleotide sequence ID" value="NC_018870.1"/>
</dbReference>
<dbReference type="Proteomes" id="UP000000467">
    <property type="component" value="Chromosome"/>
</dbReference>
<comment type="catalytic activity">
    <reaction evidence="11">
        <text>oxaloacetate + H(+) = pyruvate + CO2</text>
        <dbReference type="Rhea" id="RHEA:15641"/>
        <dbReference type="ChEBI" id="CHEBI:15361"/>
        <dbReference type="ChEBI" id="CHEBI:15378"/>
        <dbReference type="ChEBI" id="CHEBI:16452"/>
        <dbReference type="ChEBI" id="CHEBI:16526"/>
        <dbReference type="EC" id="4.1.1.112"/>
    </reaction>
</comment>
<evidence type="ECO:0000256" key="2">
    <source>
        <dbReference type="ARBA" id="ARBA00001968"/>
    </source>
</evidence>
<evidence type="ECO:0000256" key="9">
    <source>
        <dbReference type="ARBA" id="ARBA00030169"/>
    </source>
</evidence>
<dbReference type="NCBIfam" id="NF006731">
    <property type="entry name" value="PRK09262.1"/>
    <property type="match status" value="1"/>
</dbReference>
<evidence type="ECO:0000256" key="11">
    <source>
        <dbReference type="ARBA" id="ARBA00047973"/>
    </source>
</evidence>
<evidence type="ECO:0000256" key="8">
    <source>
        <dbReference type="ARBA" id="ARBA00025046"/>
    </source>
</evidence>
<dbReference type="AlphaFoldDB" id="K4LHU6"/>
<gene>
    <name evidence="13" type="ordered locus">Tph_c23990</name>
</gene>
<dbReference type="KEGG" id="tpz:Tph_c23990"/>
<sequence length="213" mass="22619">MSLSREDIQSFMKLPTGNVCDANGKSGNMDPAIKPIDPKTKMAGPAVTVRCQPGDNLTIHKAIYEAEPGSVLVIDAHAYVGAGPFGEIMAIACQERGLAGVVIDGACRDSGDIEELGLPLFCRAFNPGGTVKESVGTINEVIQCGGVVVRPGDIVVGDRDGVVVVPREKAGEVLERARGIAAREEKVRELLRQGKTTLEIYGFDKLLQMKSSK</sequence>
<dbReference type="SUPFAM" id="SSF89562">
    <property type="entry name" value="RraA-like"/>
    <property type="match status" value="1"/>
</dbReference>
<keyword evidence="14" id="KW-1185">Reference proteome</keyword>
<evidence type="ECO:0000256" key="6">
    <source>
        <dbReference type="ARBA" id="ARBA00012947"/>
    </source>
</evidence>
<protein>
    <recommendedName>
        <fullName evidence="7">Putative 4-hydroxy-4-methyl-2-oxoglutarate aldolase</fullName>
        <ecNumber evidence="6">4.1.1.112</ecNumber>
        <ecNumber evidence="5">4.1.3.17</ecNumber>
    </recommendedName>
    <alternativeName>
        <fullName evidence="10">Oxaloacetate decarboxylase</fullName>
    </alternativeName>
    <alternativeName>
        <fullName evidence="9">RraA-like protein</fullName>
    </alternativeName>
</protein>
<dbReference type="STRING" id="1089553.Tph_c23990"/>
<dbReference type="GO" id="GO:0046872">
    <property type="term" value="F:metal ion binding"/>
    <property type="evidence" value="ECO:0007669"/>
    <property type="project" value="UniProtKB-KW"/>
</dbReference>
<reference evidence="13 14" key="1">
    <citation type="journal article" date="2012" name="BMC Genomics">
        <title>Genome-guided analysis of physiological and morphological traits of the fermentative acetate oxidizer Thermacetogenium phaeum.</title>
        <authorList>
            <person name="Oehler D."/>
            <person name="Poehlein A."/>
            <person name="Leimbach A."/>
            <person name="Muller N."/>
            <person name="Daniel R."/>
            <person name="Gottschalk G."/>
            <person name="Schink B."/>
        </authorList>
    </citation>
    <scope>NUCLEOTIDE SEQUENCE [LARGE SCALE GENOMIC DNA]</scope>
    <source>
        <strain evidence="14">ATCC BAA-254 / DSM 26808 / PB</strain>
    </source>
</reference>
<dbReference type="Pfam" id="PF03737">
    <property type="entry name" value="RraA-like"/>
    <property type="match status" value="1"/>
</dbReference>
<comment type="cofactor">
    <cofactor evidence="2">
        <name>a divalent metal cation</name>
        <dbReference type="ChEBI" id="CHEBI:60240"/>
    </cofactor>
</comment>
<dbReference type="CDD" id="cd16841">
    <property type="entry name" value="RraA_family"/>
    <property type="match status" value="1"/>
</dbReference>
<dbReference type="HOGENOM" id="CLU_072626_3_2_9"/>
<comment type="subunit">
    <text evidence="4">Homotrimer.</text>
</comment>
<dbReference type="InterPro" id="IPR005493">
    <property type="entry name" value="RraA/RraA-like"/>
</dbReference>
<dbReference type="InterPro" id="IPR036704">
    <property type="entry name" value="RraA/RraA-like_sf"/>
</dbReference>
<evidence type="ECO:0000256" key="7">
    <source>
        <dbReference type="ARBA" id="ARBA00016549"/>
    </source>
</evidence>
<dbReference type="GO" id="GO:0047443">
    <property type="term" value="F:4-hydroxy-4-methyl-2-oxoglutarate aldolase activity"/>
    <property type="evidence" value="ECO:0007669"/>
    <property type="project" value="UniProtKB-EC"/>
</dbReference>
<proteinExistence type="inferred from homology"/>
<comment type="function">
    <text evidence="8">Catalyzes the aldol cleavage of 4-hydroxy-4-methyl-2-oxoglutarate (HMG) into 2 molecules of pyruvate. Also contains a secondary oxaloacetate (OAA) decarboxylase activity due to the common pyruvate enolate transition state formed following C-C bond cleavage in the retro-aldol and decarboxylation reactions.</text>
</comment>
<keyword evidence="12" id="KW-0460">Magnesium</keyword>
<evidence type="ECO:0000256" key="12">
    <source>
        <dbReference type="PIRSR" id="PIRSR605493-1"/>
    </source>
</evidence>
<dbReference type="EC" id="4.1.1.112" evidence="6"/>
<keyword evidence="13" id="KW-0808">Transferase</keyword>
<feature type="binding site" evidence="12">
    <location>
        <position position="108"/>
    </location>
    <ligand>
        <name>substrate</name>
    </ligand>
</feature>
<dbReference type="GO" id="GO:0008948">
    <property type="term" value="F:oxaloacetate decarboxylase activity"/>
    <property type="evidence" value="ECO:0007669"/>
    <property type="project" value="UniProtKB-EC"/>
</dbReference>
<dbReference type="Gene3D" id="3.50.30.40">
    <property type="entry name" value="Ribonuclease E inhibitor RraA/RraA-like"/>
    <property type="match status" value="1"/>
</dbReference>
<evidence type="ECO:0000256" key="5">
    <source>
        <dbReference type="ARBA" id="ARBA00012213"/>
    </source>
</evidence>
<comment type="catalytic activity">
    <reaction evidence="1">
        <text>4-hydroxy-4-methyl-2-oxoglutarate = 2 pyruvate</text>
        <dbReference type="Rhea" id="RHEA:22748"/>
        <dbReference type="ChEBI" id="CHEBI:15361"/>
        <dbReference type="ChEBI" id="CHEBI:58276"/>
        <dbReference type="EC" id="4.1.3.17"/>
    </reaction>
</comment>
<dbReference type="GO" id="GO:0032259">
    <property type="term" value="P:methylation"/>
    <property type="evidence" value="ECO:0007669"/>
    <property type="project" value="UniProtKB-KW"/>
</dbReference>
<accession>K4LHU6</accession>
<evidence type="ECO:0000256" key="10">
    <source>
        <dbReference type="ARBA" id="ARBA00032305"/>
    </source>
</evidence>
<keyword evidence="12" id="KW-0479">Metal-binding</keyword>
<name>K4LHU6_THEPS</name>
<dbReference type="GO" id="GO:0008168">
    <property type="term" value="F:methyltransferase activity"/>
    <property type="evidence" value="ECO:0007669"/>
    <property type="project" value="UniProtKB-KW"/>
</dbReference>
<feature type="binding site" evidence="12">
    <location>
        <begin position="86"/>
        <end position="89"/>
    </location>
    <ligand>
        <name>substrate</name>
    </ligand>
</feature>
<evidence type="ECO:0000256" key="3">
    <source>
        <dbReference type="ARBA" id="ARBA00008621"/>
    </source>
</evidence>
<evidence type="ECO:0000313" key="14">
    <source>
        <dbReference type="Proteomes" id="UP000000467"/>
    </source>
</evidence>
<comment type="similarity">
    <text evidence="3">Belongs to the class II aldolase/RraA-like family.</text>
</comment>
<dbReference type="eggNOG" id="COG0684">
    <property type="taxonomic scope" value="Bacteria"/>
</dbReference>
<evidence type="ECO:0000256" key="1">
    <source>
        <dbReference type="ARBA" id="ARBA00001342"/>
    </source>
</evidence>
<evidence type="ECO:0000313" key="13">
    <source>
        <dbReference type="EMBL" id="AFV12586.1"/>
    </source>
</evidence>
<organism evidence="13 14">
    <name type="scientific">Thermacetogenium phaeum (strain ATCC BAA-254 / DSM 26808 / PB)</name>
    <dbReference type="NCBI Taxonomy" id="1089553"/>
    <lineage>
        <taxon>Bacteria</taxon>
        <taxon>Bacillati</taxon>
        <taxon>Bacillota</taxon>
        <taxon>Clostridia</taxon>
        <taxon>Thermoanaerobacterales</taxon>
        <taxon>Thermoanaerobacteraceae</taxon>
        <taxon>Thermacetogenium</taxon>
    </lineage>
</organism>
<dbReference type="EMBL" id="CP003732">
    <property type="protein sequence ID" value="AFV12586.1"/>
    <property type="molecule type" value="Genomic_DNA"/>
</dbReference>
<comment type="cofactor">
    <cofactor evidence="12">
        <name>Mg(2+)</name>
        <dbReference type="ChEBI" id="CHEBI:18420"/>
    </cofactor>
</comment>
<keyword evidence="13" id="KW-0489">Methyltransferase</keyword>
<evidence type="ECO:0000256" key="4">
    <source>
        <dbReference type="ARBA" id="ARBA00011233"/>
    </source>
</evidence>
<dbReference type="PANTHER" id="PTHR33254:SF16">
    <property type="entry name" value="BLR3842 PROTEIN"/>
    <property type="match status" value="1"/>
</dbReference>
<feature type="binding site" evidence="12">
    <location>
        <position position="109"/>
    </location>
    <ligand>
        <name>Mg(2+)</name>
        <dbReference type="ChEBI" id="CHEBI:18420"/>
    </ligand>
</feature>
<dbReference type="EC" id="4.1.3.17" evidence="5"/>